<dbReference type="InterPro" id="IPR016181">
    <property type="entry name" value="Acyl_CoA_acyltransferase"/>
</dbReference>
<sequence length="148" mass="16275">MHIIEISTTDTYALRLAVLRENTPTTNVSFPEDDWPGVTHLGVVDLAGAIVATSSWVPRECAEHPGRRGVQLRGMATSKDLQSNGVGGLLLEAGVQRHTEAGFELMWAKARDAAMGFYLRHHCEVLGEGFIEDATQLPHHIVVRHLRS</sequence>
<reference evidence="2" key="1">
    <citation type="submission" date="2020-05" db="EMBL/GenBank/DDBJ databases">
        <authorList>
            <person name="Chiriac C."/>
            <person name="Salcher M."/>
            <person name="Ghai R."/>
            <person name="Kavagutti S V."/>
        </authorList>
    </citation>
    <scope>NUCLEOTIDE SEQUENCE</scope>
</reference>
<gene>
    <name evidence="2" type="ORF">UFOPK3376_02993</name>
</gene>
<dbReference type="Pfam" id="PF00583">
    <property type="entry name" value="Acetyltransf_1"/>
    <property type="match status" value="1"/>
</dbReference>
<dbReference type="Gene3D" id="3.40.630.30">
    <property type="match status" value="1"/>
</dbReference>
<dbReference type="AlphaFoldDB" id="A0A6J7FHJ9"/>
<evidence type="ECO:0000313" key="2">
    <source>
        <dbReference type="EMBL" id="CAB4893034.1"/>
    </source>
</evidence>
<dbReference type="InterPro" id="IPR000182">
    <property type="entry name" value="GNAT_dom"/>
</dbReference>
<protein>
    <submittedName>
        <fullName evidence="2">Unannotated protein</fullName>
    </submittedName>
</protein>
<accession>A0A6J7FHJ9</accession>
<evidence type="ECO:0000259" key="1">
    <source>
        <dbReference type="PROSITE" id="PS51186"/>
    </source>
</evidence>
<dbReference type="PROSITE" id="PS51186">
    <property type="entry name" value="GNAT"/>
    <property type="match status" value="1"/>
</dbReference>
<organism evidence="2">
    <name type="scientific">freshwater metagenome</name>
    <dbReference type="NCBI Taxonomy" id="449393"/>
    <lineage>
        <taxon>unclassified sequences</taxon>
        <taxon>metagenomes</taxon>
        <taxon>ecological metagenomes</taxon>
    </lineage>
</organism>
<name>A0A6J7FHJ9_9ZZZZ</name>
<dbReference type="GO" id="GO:0016747">
    <property type="term" value="F:acyltransferase activity, transferring groups other than amino-acyl groups"/>
    <property type="evidence" value="ECO:0007669"/>
    <property type="project" value="InterPro"/>
</dbReference>
<proteinExistence type="predicted"/>
<feature type="domain" description="N-acetyltransferase" evidence="1">
    <location>
        <begin position="1"/>
        <end position="148"/>
    </location>
</feature>
<dbReference type="EMBL" id="CAFBLP010000123">
    <property type="protein sequence ID" value="CAB4893034.1"/>
    <property type="molecule type" value="Genomic_DNA"/>
</dbReference>
<dbReference type="SUPFAM" id="SSF55729">
    <property type="entry name" value="Acyl-CoA N-acyltransferases (Nat)"/>
    <property type="match status" value="1"/>
</dbReference>